<accession>A0ABU9B3C9</accession>
<reference evidence="5 6" key="1">
    <citation type="submission" date="2024-04" db="EMBL/GenBank/DDBJ databases">
        <title>Novel species of the genus Ideonella isolated from streams.</title>
        <authorList>
            <person name="Lu H."/>
        </authorList>
    </citation>
    <scope>NUCLEOTIDE SEQUENCE [LARGE SCALE GENOMIC DNA]</scope>
    <source>
        <strain evidence="5 6">BYS139W</strain>
    </source>
</reference>
<feature type="chain" id="PRO_5045727338" evidence="4">
    <location>
        <begin position="23"/>
        <end position="936"/>
    </location>
</feature>
<dbReference type="SMART" id="SM00028">
    <property type="entry name" value="TPR"/>
    <property type="match status" value="12"/>
</dbReference>
<dbReference type="PANTHER" id="PTHR45586:SF14">
    <property type="entry name" value="TETRATRICOPEPTIDE TPR_2 REPEAT PROTEIN"/>
    <property type="match status" value="1"/>
</dbReference>
<keyword evidence="2 3" id="KW-0802">TPR repeat</keyword>
<keyword evidence="6" id="KW-1185">Reference proteome</keyword>
<dbReference type="PROSITE" id="PS50005">
    <property type="entry name" value="TPR"/>
    <property type="match status" value="2"/>
</dbReference>
<dbReference type="EMBL" id="JBBUTF010000001">
    <property type="protein sequence ID" value="MEK8024385.1"/>
    <property type="molecule type" value="Genomic_DNA"/>
</dbReference>
<dbReference type="PROSITE" id="PS51257">
    <property type="entry name" value="PROKAR_LIPOPROTEIN"/>
    <property type="match status" value="1"/>
</dbReference>
<keyword evidence="4" id="KW-0732">Signal</keyword>
<dbReference type="Pfam" id="PF14559">
    <property type="entry name" value="TPR_19"/>
    <property type="match status" value="5"/>
</dbReference>
<feature type="repeat" description="TPR" evidence="3">
    <location>
        <begin position="137"/>
        <end position="170"/>
    </location>
</feature>
<sequence length="936" mass="100857">MAVKRCKGGVSPRSAWWVLVLAASLAGCGASRTPEQVVAEARAQTEAGKTDEALVTLKSFLSEQIDTPSVRLQLARTMIRIGDWSGAVTELDKLEQGAYERDQVVPLLAEALLHVGQASKVLERHATTRLSDPAAQAELQITLASALLQAGQVDKAEALLQQAMTARPDAARGLVVQARLLATRQQWDAALERLEQARARDPKLVDGWQLRTDILARGKNDLPAAIESARQVVSLQPTLAFGYAALIDLQVRAGDIAAARQTHQKMSEQAPRDLRTPLAGAQLAYLGQDHARARAAIELVLKAAPEHPTALVLDGAIKLAQGAHRLAEASFAKAARVAPGLTVARQQQAQALLLLGEWNKAQGVLKPLLAERPDDPVSASLMAQSLTQQGETTQAQVWYEKALKANPDDAAVRTALAMARIARGEVEPGMVDLSRVASKDPGDTADLALINARMARGQWEPALQAVRALSAKLPKRAYPRELAARILMARNDVKDARVELEAALALEPRFFPAVFRLALLDVRDKQPEAARKRLQQYVDADPQHVEARMALVDLGISQRSPRETIETQLKDLLRAEPSYVPARVKLIQLYMAAKQPKQAVTAAQEALVVVPDRPDLTDLLGAAHLAAGEHSQAVSVYTRLVSLQPGNPRHYLRLSEAQVAQGDKAAGLATLRRALDTAALDVEVNHRYAVLARALKQDDKALATARELQRRAPGSPGGHLLEAEMLGLAGQWPAAADVLRNGIAKAPQGARGLSIRLIEALVRQGKVDQADAVAQGWLARHPGDVDLSQAVGSLLLSVRADARAEAYFAQIIKRRPDDASALNNLAWLLAVQNKPAALDYASRALKLQPESVPVLDTYAQALAAAGRLPDAVKQAEDVVRRQPDAAGLHLTLAKLQARAGQSDAARKSSEEALRLAQTDELRNEVRKFQSGLKGSP</sequence>
<dbReference type="PANTHER" id="PTHR45586">
    <property type="entry name" value="TPR REPEAT-CONTAINING PROTEIN PA4667"/>
    <property type="match status" value="1"/>
</dbReference>
<evidence type="ECO:0000256" key="2">
    <source>
        <dbReference type="ARBA" id="ARBA00022803"/>
    </source>
</evidence>
<comment type="caution">
    <text evidence="5">The sequence shown here is derived from an EMBL/GenBank/DDBJ whole genome shotgun (WGS) entry which is preliminary data.</text>
</comment>
<protein>
    <submittedName>
        <fullName evidence="5">XrtA/PEP-CTERM system TPR-repeat protein PrsT</fullName>
    </submittedName>
</protein>
<name>A0ABU9B3C9_9BURK</name>
<feature type="signal peptide" evidence="4">
    <location>
        <begin position="1"/>
        <end position="22"/>
    </location>
</feature>
<dbReference type="RefSeq" id="WP_341372173.1">
    <property type="nucleotide sequence ID" value="NZ_JBBUTF010000001.1"/>
</dbReference>
<dbReference type="Pfam" id="PF13432">
    <property type="entry name" value="TPR_16"/>
    <property type="match status" value="2"/>
</dbReference>
<dbReference type="InterPro" id="IPR051012">
    <property type="entry name" value="CellSynth/LPSAsmb/PSIAsmb"/>
</dbReference>
<dbReference type="SUPFAM" id="SSF48452">
    <property type="entry name" value="TPR-like"/>
    <property type="match status" value="5"/>
</dbReference>
<evidence type="ECO:0000313" key="5">
    <source>
        <dbReference type="EMBL" id="MEK8024385.1"/>
    </source>
</evidence>
<feature type="repeat" description="TPR" evidence="3">
    <location>
        <begin position="614"/>
        <end position="647"/>
    </location>
</feature>
<dbReference type="InterPro" id="IPR019734">
    <property type="entry name" value="TPR_rpt"/>
</dbReference>
<dbReference type="Proteomes" id="UP001368500">
    <property type="component" value="Unassembled WGS sequence"/>
</dbReference>
<keyword evidence="1" id="KW-0677">Repeat</keyword>
<evidence type="ECO:0000256" key="3">
    <source>
        <dbReference type="PROSITE-ProRule" id="PRU00339"/>
    </source>
</evidence>
<proteinExistence type="predicted"/>
<gene>
    <name evidence="5" type="primary">prsT</name>
    <name evidence="5" type="ORF">AACH11_00185</name>
</gene>
<dbReference type="Gene3D" id="1.25.40.10">
    <property type="entry name" value="Tetratricopeptide repeat domain"/>
    <property type="match status" value="4"/>
</dbReference>
<dbReference type="NCBIfam" id="TIGR02917">
    <property type="entry name" value="PEP_TPR_lipo"/>
    <property type="match status" value="1"/>
</dbReference>
<evidence type="ECO:0000313" key="6">
    <source>
        <dbReference type="Proteomes" id="UP001368500"/>
    </source>
</evidence>
<evidence type="ECO:0000256" key="1">
    <source>
        <dbReference type="ARBA" id="ARBA00022737"/>
    </source>
</evidence>
<dbReference type="InterPro" id="IPR014266">
    <property type="entry name" value="PEP-CTERM_TPR_PrsT"/>
</dbReference>
<evidence type="ECO:0000256" key="4">
    <source>
        <dbReference type="SAM" id="SignalP"/>
    </source>
</evidence>
<dbReference type="InterPro" id="IPR011990">
    <property type="entry name" value="TPR-like_helical_dom_sf"/>
</dbReference>
<organism evidence="5 6">
    <name type="scientific">Pseudaquabacterium rugosum</name>
    <dbReference type="NCBI Taxonomy" id="2984194"/>
    <lineage>
        <taxon>Bacteria</taxon>
        <taxon>Pseudomonadati</taxon>
        <taxon>Pseudomonadota</taxon>
        <taxon>Betaproteobacteria</taxon>
        <taxon>Burkholderiales</taxon>
        <taxon>Sphaerotilaceae</taxon>
        <taxon>Pseudaquabacterium</taxon>
    </lineage>
</organism>